<dbReference type="RefSeq" id="WP_029572492.1">
    <property type="nucleotide sequence ID" value="NZ_CP028490.1"/>
</dbReference>
<dbReference type="Proteomes" id="UP000240475">
    <property type="component" value="Chromosome"/>
</dbReference>
<protein>
    <submittedName>
        <fullName evidence="1">Histidine kinase</fullName>
    </submittedName>
</protein>
<sequence>MAVRTRTSTDEIALLINELQTSTDHMGQVLEQNLALTDSSVELSTQASEVLQSITASVHEIEVMNEQIAVATEQQTNVGEEIGRGVTNVRDISDQTAGAAGDEPHRGVGRFACHVIFSFIRGTDACDRA</sequence>
<accession>A0AAD0MVN8</accession>
<dbReference type="EMBL" id="CP028490">
    <property type="protein sequence ID" value="AVX23973.1"/>
    <property type="molecule type" value="Genomic_DNA"/>
</dbReference>
<evidence type="ECO:0000313" key="2">
    <source>
        <dbReference type="Proteomes" id="UP000240475"/>
    </source>
</evidence>
<dbReference type="Gene3D" id="1.10.287.950">
    <property type="entry name" value="Methyl-accepting chemotaxis protein"/>
    <property type="match status" value="1"/>
</dbReference>
<dbReference type="AlphaFoldDB" id="A0AAD0MVN8"/>
<evidence type="ECO:0000313" key="1">
    <source>
        <dbReference type="EMBL" id="AVX23973.1"/>
    </source>
</evidence>
<reference evidence="1 2" key="1">
    <citation type="submission" date="2018-04" db="EMBL/GenBank/DDBJ databases">
        <authorList>
            <person name="Cha J.-S."/>
        </authorList>
    </citation>
    <scope>NUCLEOTIDE SEQUENCE [LARGE SCALE GENOMIC DNA]</scope>
    <source>
        <strain evidence="1 2">LMG5095</strain>
    </source>
</reference>
<dbReference type="SUPFAM" id="SSF58104">
    <property type="entry name" value="Methyl-accepting chemotaxis protein (MCP) signaling domain"/>
    <property type="match status" value="1"/>
</dbReference>
<dbReference type="GO" id="GO:0016301">
    <property type="term" value="F:kinase activity"/>
    <property type="evidence" value="ECO:0007669"/>
    <property type="project" value="UniProtKB-KW"/>
</dbReference>
<organism evidence="1 2">
    <name type="scientific">Pseudomonas syringae pv. atrofaciens</name>
    <dbReference type="NCBI Taxonomy" id="192087"/>
    <lineage>
        <taxon>Bacteria</taxon>
        <taxon>Pseudomonadati</taxon>
        <taxon>Pseudomonadota</taxon>
        <taxon>Gammaproteobacteria</taxon>
        <taxon>Pseudomonadales</taxon>
        <taxon>Pseudomonadaceae</taxon>
        <taxon>Pseudomonas</taxon>
        <taxon>Pseudomonas syringae</taxon>
    </lineage>
</organism>
<proteinExistence type="predicted"/>
<dbReference type="PANTHER" id="PTHR32089:SF112">
    <property type="entry name" value="LYSOZYME-LIKE PROTEIN-RELATED"/>
    <property type="match status" value="1"/>
</dbReference>
<dbReference type="PANTHER" id="PTHR32089">
    <property type="entry name" value="METHYL-ACCEPTING CHEMOTAXIS PROTEIN MCPB"/>
    <property type="match status" value="1"/>
</dbReference>
<keyword evidence="1" id="KW-0808">Transferase</keyword>
<name>A0AAD0MVN8_PSESX</name>
<keyword evidence="1" id="KW-0418">Kinase</keyword>
<gene>
    <name evidence="1" type="ORF">DA456_11475</name>
</gene>